<dbReference type="AlphaFoldDB" id="A0A813GWM9"/>
<organism evidence="2 3">
    <name type="scientific">Polarella glacialis</name>
    <name type="common">Dinoflagellate</name>
    <dbReference type="NCBI Taxonomy" id="89957"/>
    <lineage>
        <taxon>Eukaryota</taxon>
        <taxon>Sar</taxon>
        <taxon>Alveolata</taxon>
        <taxon>Dinophyceae</taxon>
        <taxon>Suessiales</taxon>
        <taxon>Suessiaceae</taxon>
        <taxon>Polarella</taxon>
    </lineage>
</organism>
<comment type="caution">
    <text evidence="2">The sequence shown here is derived from an EMBL/GenBank/DDBJ whole genome shotgun (WGS) entry which is preliminary data.</text>
</comment>
<dbReference type="Proteomes" id="UP000654075">
    <property type="component" value="Unassembled WGS sequence"/>
</dbReference>
<dbReference type="OrthoDB" id="377209at2759"/>
<evidence type="ECO:0000313" key="3">
    <source>
        <dbReference type="Proteomes" id="UP000654075"/>
    </source>
</evidence>
<evidence type="ECO:0000313" key="2">
    <source>
        <dbReference type="EMBL" id="CAE8629512.1"/>
    </source>
</evidence>
<accession>A0A813GWM9</accession>
<protein>
    <recommendedName>
        <fullName evidence="1">CID domain-containing protein</fullName>
    </recommendedName>
</protein>
<name>A0A813GWM9_POLGL</name>
<feature type="domain" description="CID" evidence="1">
    <location>
        <begin position="1"/>
        <end position="126"/>
    </location>
</feature>
<reference evidence="2" key="1">
    <citation type="submission" date="2021-02" db="EMBL/GenBank/DDBJ databases">
        <authorList>
            <person name="Dougan E. K."/>
            <person name="Rhodes N."/>
            <person name="Thang M."/>
            <person name="Chan C."/>
        </authorList>
    </citation>
    <scope>NUCLEOTIDE SEQUENCE</scope>
</reference>
<dbReference type="InterPro" id="IPR008942">
    <property type="entry name" value="ENTH_VHS"/>
</dbReference>
<gene>
    <name evidence="2" type="ORF">PGLA1383_LOCUS45978</name>
</gene>
<dbReference type="EMBL" id="CAJNNV010029652">
    <property type="protein sequence ID" value="CAE8629512.1"/>
    <property type="molecule type" value="Genomic_DNA"/>
</dbReference>
<keyword evidence="3" id="KW-1185">Reference proteome</keyword>
<dbReference type="Gene3D" id="1.25.40.90">
    <property type="match status" value="1"/>
</dbReference>
<dbReference type="PROSITE" id="PS51391">
    <property type="entry name" value="CID"/>
    <property type="match status" value="1"/>
</dbReference>
<dbReference type="InterPro" id="IPR006569">
    <property type="entry name" value="CID_dom"/>
</dbReference>
<proteinExistence type="predicted"/>
<sequence length="268" mass="29561">MSFCMDNAAQYSAVLSSCLMRSLVVPDLETDMVIARLFLMSDVLFNSQSGAKGSARYRSQFEEPLPDVFEHLGRLWLARLQESDADGKLLARAEVAARGILSAWQGWDVFPSVFIGGLESLLLAAAPEPNSDPSLWTAENESDPTLRQKLARWCSEVEPAELRVAARRRGLSGPNLPVAICRLRFCHYERYWHRVSASCSTIADLVEDEVDSVDGESISDGDVGSDEEDSLRTASLEPFLQPVMGMVLSVRASSADIFESRRQTASHS</sequence>
<evidence type="ECO:0000259" key="1">
    <source>
        <dbReference type="PROSITE" id="PS51391"/>
    </source>
</evidence>